<comment type="caution">
    <text evidence="3">The sequence shown here is derived from an EMBL/GenBank/DDBJ whole genome shotgun (WGS) entry which is preliminary data.</text>
</comment>
<dbReference type="PANTHER" id="PTHR43384:SF13">
    <property type="entry name" value="SLR0110 PROTEIN"/>
    <property type="match status" value="1"/>
</dbReference>
<gene>
    <name evidence="3" type="ORF">CDQ92_08140</name>
</gene>
<evidence type="ECO:0000259" key="2">
    <source>
        <dbReference type="Pfam" id="PF13614"/>
    </source>
</evidence>
<dbReference type="InterPro" id="IPR050625">
    <property type="entry name" value="ParA/MinD_ATPase"/>
</dbReference>
<evidence type="ECO:0000313" key="4">
    <source>
        <dbReference type="Proteomes" id="UP000197361"/>
    </source>
</evidence>
<dbReference type="Gene3D" id="3.40.50.300">
    <property type="entry name" value="P-loop containing nucleotide triphosphate hydrolases"/>
    <property type="match status" value="1"/>
</dbReference>
<proteinExistence type="predicted"/>
<name>A0A246JVT3_9SPHN</name>
<dbReference type="GO" id="GO:0016887">
    <property type="term" value="F:ATP hydrolysis activity"/>
    <property type="evidence" value="ECO:0007669"/>
    <property type="project" value="TreeGrafter"/>
</dbReference>
<reference evidence="3 4" key="1">
    <citation type="journal article" date="2010" name="Int. J. Syst. Evol. Microbiol.">
        <title>Sphingopyxis bauzanensis sp. nov., a psychrophilic bacterium isolated from soil.</title>
        <authorList>
            <person name="Zhang D.C."/>
            <person name="Liu H.C."/>
            <person name="Xin Y.H."/>
            <person name="Zhou Y.G."/>
            <person name="Schinner F."/>
            <person name="Margesin R."/>
        </authorList>
    </citation>
    <scope>NUCLEOTIDE SEQUENCE [LARGE SCALE GENOMIC DNA]</scope>
    <source>
        <strain evidence="3 4">DSM 22271</strain>
    </source>
</reference>
<accession>A0A246JVT3</accession>
<feature type="region of interest" description="Disordered" evidence="1">
    <location>
        <begin position="1"/>
        <end position="56"/>
    </location>
</feature>
<feature type="domain" description="AAA" evidence="2">
    <location>
        <begin position="200"/>
        <end position="345"/>
    </location>
</feature>
<dbReference type="PANTHER" id="PTHR43384">
    <property type="entry name" value="SEPTUM SITE-DETERMINING PROTEIN MIND HOMOLOG, CHLOROPLASTIC-RELATED"/>
    <property type="match status" value="1"/>
</dbReference>
<dbReference type="InterPro" id="IPR027417">
    <property type="entry name" value="P-loop_NTPase"/>
</dbReference>
<dbReference type="GO" id="GO:0009898">
    <property type="term" value="C:cytoplasmic side of plasma membrane"/>
    <property type="evidence" value="ECO:0007669"/>
    <property type="project" value="TreeGrafter"/>
</dbReference>
<dbReference type="InterPro" id="IPR025669">
    <property type="entry name" value="AAA_dom"/>
</dbReference>
<dbReference type="Gene3D" id="3.40.50.2300">
    <property type="match status" value="1"/>
</dbReference>
<dbReference type="SUPFAM" id="SSF52540">
    <property type="entry name" value="P-loop containing nucleoside triphosphate hydrolases"/>
    <property type="match status" value="1"/>
</dbReference>
<protein>
    <submittedName>
        <fullName evidence="3">Pilus assembly protein CpaE</fullName>
    </submittedName>
</protein>
<dbReference type="GO" id="GO:0051782">
    <property type="term" value="P:negative regulation of cell division"/>
    <property type="evidence" value="ECO:0007669"/>
    <property type="project" value="TreeGrafter"/>
</dbReference>
<dbReference type="AlphaFoldDB" id="A0A246JVT3"/>
<keyword evidence="4" id="KW-1185">Reference proteome</keyword>
<organism evidence="3 4">
    <name type="scientific">Sphingopyxis bauzanensis</name>
    <dbReference type="NCBI Taxonomy" id="651663"/>
    <lineage>
        <taxon>Bacteria</taxon>
        <taxon>Pseudomonadati</taxon>
        <taxon>Pseudomonadota</taxon>
        <taxon>Alphaproteobacteria</taxon>
        <taxon>Sphingomonadales</taxon>
        <taxon>Sphingomonadaceae</taxon>
        <taxon>Sphingopyxis</taxon>
    </lineage>
</organism>
<feature type="compositionally biased region" description="Basic residues" evidence="1">
    <location>
        <begin position="7"/>
        <end position="16"/>
    </location>
</feature>
<dbReference type="Pfam" id="PF13614">
    <property type="entry name" value="AAA_31"/>
    <property type="match status" value="1"/>
</dbReference>
<dbReference type="GO" id="GO:0005524">
    <property type="term" value="F:ATP binding"/>
    <property type="evidence" value="ECO:0007669"/>
    <property type="project" value="TreeGrafter"/>
</dbReference>
<dbReference type="EMBL" id="NISK01000002">
    <property type="protein sequence ID" value="OWQ97046.1"/>
    <property type="molecule type" value="Genomic_DNA"/>
</dbReference>
<evidence type="ECO:0000313" key="3">
    <source>
        <dbReference type="EMBL" id="OWQ97046.1"/>
    </source>
</evidence>
<dbReference type="GO" id="GO:0005829">
    <property type="term" value="C:cytosol"/>
    <property type="evidence" value="ECO:0007669"/>
    <property type="project" value="TreeGrafter"/>
</dbReference>
<dbReference type="Proteomes" id="UP000197361">
    <property type="component" value="Unassembled WGS sequence"/>
</dbReference>
<evidence type="ECO:0000256" key="1">
    <source>
        <dbReference type="SAM" id="MobiDB-lite"/>
    </source>
</evidence>
<sequence length="444" mass="47831">MTPPFRPPRRQRRARRSIGIGTTRLSSPTRSAPPTPRPARRSKTEGDSVGKNMDITNPANPGFLRLSCKIKLLISEEAFARSAMAHEEYSSLAFELVHVDAGELITADMVGDAEVLVVELRGDEPQSMQRLTGLRTRFPGLPLVVAMRDADFATTRALIRQGVQDVIALPVQRAEFDDVVNNLLALSAKATDTDGDLAPVIAIAQSVGGIGATTVATHLAYSLGANSPRGCCLIDLDLQFGNAASYLGRTTTLTMEHLLEAGDRVDGELLRSVAALGDDGVAVIAAPEKIAPLEAIDADRLMRVIELARRQYDHVILDLPGNWANWTLSAIDKADLILLVVDLSIGSLRQARRRLTLFEDTGIGADRIRVVANRIEKRMFRTIGVNEAADALHYPVFASIHSDYAVVQSAQDQGVLVGSVARKNKVATDLAALSDLVIAALGKV</sequence>